<feature type="transmembrane region" description="Helical" evidence="1">
    <location>
        <begin position="108"/>
        <end position="127"/>
    </location>
</feature>
<dbReference type="RefSeq" id="WP_030044771.1">
    <property type="nucleotide sequence ID" value="NZ_KL575652.1"/>
</dbReference>
<dbReference type="Proteomes" id="UP000037251">
    <property type="component" value="Unassembled WGS sequence"/>
</dbReference>
<evidence type="ECO:0000313" key="3">
    <source>
        <dbReference type="Proteomes" id="UP000037251"/>
    </source>
</evidence>
<comment type="caution">
    <text evidence="2">The sequence shown here is derived from an EMBL/GenBank/DDBJ whole genome shotgun (WGS) entry which is preliminary data.</text>
</comment>
<feature type="transmembrane region" description="Helical" evidence="1">
    <location>
        <begin position="171"/>
        <end position="189"/>
    </location>
</feature>
<organism evidence="2 3">
    <name type="scientific">Streptomyces resistomycificus</name>
    <dbReference type="NCBI Taxonomy" id="67356"/>
    <lineage>
        <taxon>Bacteria</taxon>
        <taxon>Bacillati</taxon>
        <taxon>Actinomycetota</taxon>
        <taxon>Actinomycetes</taxon>
        <taxon>Kitasatosporales</taxon>
        <taxon>Streptomycetaceae</taxon>
        <taxon>Streptomyces</taxon>
        <taxon>Streptomyces aurantiacus group</taxon>
    </lineage>
</organism>
<proteinExistence type="predicted"/>
<feature type="transmembrane region" description="Helical" evidence="1">
    <location>
        <begin position="353"/>
        <end position="372"/>
    </location>
</feature>
<feature type="transmembrane region" description="Helical" evidence="1">
    <location>
        <begin position="12"/>
        <end position="33"/>
    </location>
</feature>
<dbReference type="eggNOG" id="ENOG5033PE4">
    <property type="taxonomic scope" value="Bacteria"/>
</dbReference>
<feature type="transmembrane region" description="Helical" evidence="1">
    <location>
        <begin position="78"/>
        <end position="96"/>
    </location>
</feature>
<feature type="transmembrane region" description="Helical" evidence="1">
    <location>
        <begin position="323"/>
        <end position="341"/>
    </location>
</feature>
<name>A0A0L8LP50_9ACTN</name>
<evidence type="ECO:0000256" key="1">
    <source>
        <dbReference type="SAM" id="Phobius"/>
    </source>
</evidence>
<sequence>MNADRTAASAQRMLWIVAAGFCLVSAVLVPLTLPLGWDEIVYASRFGPYGPATPFSAPRTRGVPLLLAPIASWSDSTVLLRVWLLLLAGGALWLGFRPWLRIVHRPSTVWVAAGLYGSLWITLFYAGSAMPNHYTAMGATAAVGCFLAPRPRYAGVAAGLAVVTLMRPNDGVAVAAPLLLAAVLMPALRDHNRLRGRLSAVTAGLVAGALPWVVEAEVRFGGVRNRLAEADQVQGGLRAVFSLRAHLTALDGPLLCRPCTGDTVRLPVTEWWVLLPLLVGLGLWAERRARRSVAPLWLSVAVAVATAAPYLFLVPYAAPRFLLPAYALLALPAAVGLLAVVHRARNRRSLPAAAVLALALLGHWGIQAGLVHTHAGIQQRARGDWDRIESVLREHGVHPPCVLAGNTSTIPIAHTAGCSVTETDPPAHPSALVLRERNPPHWARDWPRFPVPDTYNPGWTVVVRP</sequence>
<dbReference type="PATRIC" id="fig|67356.5.peg.1906"/>
<keyword evidence="1" id="KW-0472">Membrane</keyword>
<keyword evidence="1" id="KW-0812">Transmembrane</keyword>
<protein>
    <recommendedName>
        <fullName evidence="4">Integral membrane protein</fullName>
    </recommendedName>
</protein>
<keyword evidence="3" id="KW-1185">Reference proteome</keyword>
<keyword evidence="1" id="KW-1133">Transmembrane helix</keyword>
<accession>A0A0L8LP50</accession>
<reference evidence="3" key="1">
    <citation type="submission" date="2015-07" db="EMBL/GenBank/DDBJ databases">
        <authorList>
            <person name="Ju K.-S."/>
            <person name="Doroghazi J.R."/>
            <person name="Metcalf W.W."/>
        </authorList>
    </citation>
    <scope>NUCLEOTIDE SEQUENCE [LARGE SCALE GENOMIC DNA]</scope>
    <source>
        <strain evidence="3">NRRL 2290</strain>
    </source>
</reference>
<dbReference type="EMBL" id="LGUS01000061">
    <property type="protein sequence ID" value="KOG39884.1"/>
    <property type="molecule type" value="Genomic_DNA"/>
</dbReference>
<gene>
    <name evidence="2" type="ORF">ADK37_08795</name>
</gene>
<dbReference type="AlphaFoldDB" id="A0A0L8LP50"/>
<evidence type="ECO:0000313" key="2">
    <source>
        <dbReference type="EMBL" id="KOG39884.1"/>
    </source>
</evidence>
<feature type="transmembrane region" description="Helical" evidence="1">
    <location>
        <begin position="296"/>
        <end position="317"/>
    </location>
</feature>
<evidence type="ECO:0008006" key="4">
    <source>
        <dbReference type="Google" id="ProtNLM"/>
    </source>
</evidence>